<dbReference type="PANTHER" id="PTHR42743">
    <property type="entry name" value="AMINO-ACID AMINOTRANSFERASE"/>
    <property type="match status" value="1"/>
</dbReference>
<evidence type="ECO:0000256" key="9">
    <source>
        <dbReference type="ARBA" id="ARBA00069174"/>
    </source>
</evidence>
<keyword evidence="3 12" id="KW-0663">Pyridoxal phosphate</keyword>
<sequence length="289" mass="31802">MSIAFLNGSFLPLEEARISPLDRGFLFADGVYEVIPYYSGEPFGLEGHLIRLQRSLEAVRIPLSTTTAEWEALLQQLVVKNGGGDLSVYLQITRGAYETRNHAFPDEISPTIFAMVSPITPPLAADATKAKGITAMTIPDTRWSRCDIKSIALLPNILLKQQAADSGAQEAILVRDGHITECAAANVFAVKNGTIYTPIKDDHILGGITRDIIIGLAQDHHMPLQEIAMTQEFLEQADEVWISSSTREILPVVELNSRPVGNGEPGALWQLMAEHYQANKKRVFREANV</sequence>
<evidence type="ECO:0000256" key="8">
    <source>
        <dbReference type="ARBA" id="ARBA00054027"/>
    </source>
</evidence>
<dbReference type="RefSeq" id="WP_251809947.1">
    <property type="nucleotide sequence ID" value="NZ_CP101527.1"/>
</dbReference>
<dbReference type="Gene3D" id="3.20.10.10">
    <property type="entry name" value="D-amino Acid Aminotransferase, subunit A, domain 2"/>
    <property type="match status" value="1"/>
</dbReference>
<accession>A0A9E8KID2</accession>
<organism evidence="13 14">
    <name type="scientific">Alkalimarinus sediminis</name>
    <dbReference type="NCBI Taxonomy" id="1632866"/>
    <lineage>
        <taxon>Bacteria</taxon>
        <taxon>Pseudomonadati</taxon>
        <taxon>Pseudomonadota</taxon>
        <taxon>Gammaproteobacteria</taxon>
        <taxon>Alteromonadales</taxon>
        <taxon>Alteromonadaceae</taxon>
        <taxon>Alkalimarinus</taxon>
    </lineage>
</organism>
<evidence type="ECO:0000256" key="5">
    <source>
        <dbReference type="ARBA" id="ARBA00035633"/>
    </source>
</evidence>
<name>A0A9E8KID2_9ALTE</name>
<dbReference type="GO" id="GO:0008696">
    <property type="term" value="F:4-amino-4-deoxychorismate lyase activity"/>
    <property type="evidence" value="ECO:0007669"/>
    <property type="project" value="UniProtKB-EC"/>
</dbReference>
<dbReference type="PANTHER" id="PTHR42743:SF10">
    <property type="entry name" value="D-ALANINE AMINOTRANSFERASE"/>
    <property type="match status" value="1"/>
</dbReference>
<evidence type="ECO:0000256" key="7">
    <source>
        <dbReference type="ARBA" id="ARBA00049529"/>
    </source>
</evidence>
<protein>
    <recommendedName>
        <fullName evidence="9">Aminodeoxychorismate lyase</fullName>
        <ecNumber evidence="6">4.1.3.38</ecNumber>
    </recommendedName>
    <alternativeName>
        <fullName evidence="10">4-amino-4-deoxychorismate lyase</fullName>
    </alternativeName>
</protein>
<dbReference type="InterPro" id="IPR050571">
    <property type="entry name" value="Class-IV_PLP-Dep_Aminotrnsfr"/>
</dbReference>
<comment type="catalytic activity">
    <reaction evidence="7">
        <text>4-amino-4-deoxychorismate = 4-aminobenzoate + pyruvate + H(+)</text>
        <dbReference type="Rhea" id="RHEA:16201"/>
        <dbReference type="ChEBI" id="CHEBI:15361"/>
        <dbReference type="ChEBI" id="CHEBI:15378"/>
        <dbReference type="ChEBI" id="CHEBI:17836"/>
        <dbReference type="ChEBI" id="CHEBI:58406"/>
        <dbReference type="EC" id="4.1.3.38"/>
    </reaction>
</comment>
<dbReference type="InterPro" id="IPR001544">
    <property type="entry name" value="Aminotrans_IV"/>
</dbReference>
<evidence type="ECO:0000256" key="11">
    <source>
        <dbReference type="RuleBase" id="RU004106"/>
    </source>
</evidence>
<dbReference type="FunFam" id="3.20.10.10:FF:000002">
    <property type="entry name" value="D-alanine aminotransferase"/>
    <property type="match status" value="1"/>
</dbReference>
<keyword evidence="13" id="KW-0032">Aminotransferase</keyword>
<dbReference type="Gene3D" id="3.30.470.10">
    <property type="match status" value="1"/>
</dbReference>
<evidence type="ECO:0000256" key="10">
    <source>
        <dbReference type="ARBA" id="ARBA00080135"/>
    </source>
</evidence>
<evidence type="ECO:0000256" key="3">
    <source>
        <dbReference type="ARBA" id="ARBA00022898"/>
    </source>
</evidence>
<dbReference type="GO" id="GO:0008652">
    <property type="term" value="P:amino acid biosynthetic process"/>
    <property type="evidence" value="ECO:0007669"/>
    <property type="project" value="UniProtKB-ARBA"/>
</dbReference>
<dbReference type="AlphaFoldDB" id="A0A9E8KID2"/>
<dbReference type="GO" id="GO:0046656">
    <property type="term" value="P:folic acid biosynthetic process"/>
    <property type="evidence" value="ECO:0007669"/>
    <property type="project" value="UniProtKB-KW"/>
</dbReference>
<dbReference type="Proteomes" id="UP001164472">
    <property type="component" value="Chromosome"/>
</dbReference>
<dbReference type="Pfam" id="PF01063">
    <property type="entry name" value="Aminotran_4"/>
    <property type="match status" value="1"/>
</dbReference>
<evidence type="ECO:0000256" key="2">
    <source>
        <dbReference type="ARBA" id="ARBA00009320"/>
    </source>
</evidence>
<dbReference type="InterPro" id="IPR043131">
    <property type="entry name" value="BCAT-like_N"/>
</dbReference>
<dbReference type="GO" id="GO:0008483">
    <property type="term" value="F:transaminase activity"/>
    <property type="evidence" value="ECO:0007669"/>
    <property type="project" value="UniProtKB-KW"/>
</dbReference>
<evidence type="ECO:0000313" key="14">
    <source>
        <dbReference type="Proteomes" id="UP001164472"/>
    </source>
</evidence>
<comment type="function">
    <text evidence="8">Involved in the biosynthesis of p-aminobenzoate (PABA), a precursor of tetrahydrofolate. Converts 4-amino-4-deoxychorismate into 4-aminobenzoate (PABA) and pyruvate.</text>
</comment>
<keyword evidence="13" id="KW-0808">Transferase</keyword>
<dbReference type="EC" id="4.1.3.38" evidence="6"/>
<keyword evidence="4" id="KW-0289">Folate biosynthesis</keyword>
<dbReference type="InterPro" id="IPR036038">
    <property type="entry name" value="Aminotransferase-like"/>
</dbReference>
<evidence type="ECO:0000256" key="4">
    <source>
        <dbReference type="ARBA" id="ARBA00022909"/>
    </source>
</evidence>
<comment type="similarity">
    <text evidence="2 11">Belongs to the class-IV pyridoxal-phosphate-dependent aminotransferase family.</text>
</comment>
<dbReference type="EMBL" id="CP101527">
    <property type="protein sequence ID" value="UZW73806.1"/>
    <property type="molecule type" value="Genomic_DNA"/>
</dbReference>
<dbReference type="PROSITE" id="PS00770">
    <property type="entry name" value="AA_TRANSFER_CLASS_4"/>
    <property type="match status" value="1"/>
</dbReference>
<proteinExistence type="inferred from homology"/>
<dbReference type="KEGG" id="asem:NNL22_12250"/>
<evidence type="ECO:0000313" key="13">
    <source>
        <dbReference type="EMBL" id="UZW73806.1"/>
    </source>
</evidence>
<comment type="cofactor">
    <cofactor evidence="1 12">
        <name>pyridoxal 5'-phosphate</name>
        <dbReference type="ChEBI" id="CHEBI:597326"/>
    </cofactor>
</comment>
<keyword evidence="14" id="KW-1185">Reference proteome</keyword>
<comment type="pathway">
    <text evidence="5">Cofactor biosynthesis; tetrahydrofolate biosynthesis; 4-aminobenzoate from chorismate: step 2/2.</text>
</comment>
<gene>
    <name evidence="13" type="ORF">NNL22_12250</name>
</gene>
<evidence type="ECO:0000256" key="12">
    <source>
        <dbReference type="RuleBase" id="RU004516"/>
    </source>
</evidence>
<dbReference type="GO" id="GO:0005829">
    <property type="term" value="C:cytosol"/>
    <property type="evidence" value="ECO:0007669"/>
    <property type="project" value="TreeGrafter"/>
</dbReference>
<dbReference type="InterPro" id="IPR018300">
    <property type="entry name" value="Aminotrans_IV_CS"/>
</dbReference>
<evidence type="ECO:0000256" key="1">
    <source>
        <dbReference type="ARBA" id="ARBA00001933"/>
    </source>
</evidence>
<evidence type="ECO:0000256" key="6">
    <source>
        <dbReference type="ARBA" id="ARBA00035676"/>
    </source>
</evidence>
<reference evidence="13" key="1">
    <citation type="submission" date="2022-07" db="EMBL/GenBank/DDBJ databases">
        <title>Alkalimarinus sp. nov., isolated from gut of a Alitta virens.</title>
        <authorList>
            <person name="Yang A.I."/>
            <person name="Shin N.-R."/>
        </authorList>
    </citation>
    <scope>NUCLEOTIDE SEQUENCE</scope>
    <source>
        <strain evidence="13">FA028</strain>
    </source>
</reference>
<dbReference type="SUPFAM" id="SSF56752">
    <property type="entry name" value="D-aminoacid aminotransferase-like PLP-dependent enzymes"/>
    <property type="match status" value="1"/>
</dbReference>
<dbReference type="InterPro" id="IPR043132">
    <property type="entry name" value="BCAT-like_C"/>
</dbReference>
<dbReference type="CDD" id="cd01558">
    <property type="entry name" value="D-AAT_like"/>
    <property type="match status" value="1"/>
</dbReference>